<feature type="transmembrane region" description="Helical" evidence="8">
    <location>
        <begin position="488"/>
        <end position="514"/>
    </location>
</feature>
<feature type="transmembrane region" description="Helical" evidence="8">
    <location>
        <begin position="452"/>
        <end position="476"/>
    </location>
</feature>
<feature type="domain" description="ABC3 transporter permease C-terminal" evidence="9">
    <location>
        <begin position="316"/>
        <end position="432"/>
    </location>
</feature>
<feature type="transmembrane region" description="Helical" evidence="8">
    <location>
        <begin position="401"/>
        <end position="425"/>
    </location>
</feature>
<dbReference type="InterPro" id="IPR050250">
    <property type="entry name" value="Macrolide_Exporter_MacB"/>
</dbReference>
<evidence type="ECO:0000256" key="3">
    <source>
        <dbReference type="ARBA" id="ARBA00022692"/>
    </source>
</evidence>
<dbReference type="PANTHER" id="PTHR30572">
    <property type="entry name" value="MEMBRANE COMPONENT OF TRANSPORTER-RELATED"/>
    <property type="match status" value="1"/>
</dbReference>
<comment type="similarity">
    <text evidence="6">Belongs to the ABC-4 integral membrane protein family.</text>
</comment>
<evidence type="ECO:0000256" key="1">
    <source>
        <dbReference type="ARBA" id="ARBA00004651"/>
    </source>
</evidence>
<feature type="region of interest" description="Disordered" evidence="7">
    <location>
        <begin position="658"/>
        <end position="678"/>
    </location>
</feature>
<proteinExistence type="inferred from homology"/>
<keyword evidence="2" id="KW-1003">Cell membrane</keyword>
<evidence type="ECO:0000256" key="8">
    <source>
        <dbReference type="SAM" id="Phobius"/>
    </source>
</evidence>
<name>A0AAU6SGH4_9MICO</name>
<feature type="transmembrane region" description="Helical" evidence="8">
    <location>
        <begin position="884"/>
        <end position="906"/>
    </location>
</feature>
<comment type="subcellular location">
    <subcellularLocation>
        <location evidence="1">Cell membrane</location>
        <topology evidence="1">Multi-pass membrane protein</topology>
    </subcellularLocation>
</comment>
<evidence type="ECO:0000256" key="4">
    <source>
        <dbReference type="ARBA" id="ARBA00022989"/>
    </source>
</evidence>
<feature type="transmembrane region" description="Helical" evidence="8">
    <location>
        <begin position="918"/>
        <end position="941"/>
    </location>
</feature>
<reference evidence="10" key="1">
    <citation type="submission" date="2024-04" db="EMBL/GenBank/DDBJ databases">
        <authorList>
            <person name="Roder T."/>
            <person name="Oberhansli S."/>
            <person name="Kreuzer M."/>
        </authorList>
    </citation>
    <scope>NUCLEOTIDE SEQUENCE</scope>
    <source>
        <strain evidence="10">LWS13-1.2</strain>
    </source>
</reference>
<organism evidence="10">
    <name type="scientific">Microbacterium sp. LWS13-1.2</name>
    <dbReference type="NCBI Taxonomy" id="3135264"/>
    <lineage>
        <taxon>Bacteria</taxon>
        <taxon>Bacillati</taxon>
        <taxon>Actinomycetota</taxon>
        <taxon>Actinomycetes</taxon>
        <taxon>Micrococcales</taxon>
        <taxon>Microbacteriaceae</taxon>
        <taxon>Microbacterium</taxon>
    </lineage>
</organism>
<feature type="transmembrane region" description="Helical" evidence="8">
    <location>
        <begin position="365"/>
        <end position="389"/>
    </location>
</feature>
<evidence type="ECO:0000256" key="5">
    <source>
        <dbReference type="ARBA" id="ARBA00023136"/>
    </source>
</evidence>
<feature type="transmembrane region" description="Helical" evidence="8">
    <location>
        <begin position="46"/>
        <end position="68"/>
    </location>
</feature>
<protein>
    <submittedName>
        <fullName evidence="10">FtsX-like permease family protein</fullName>
    </submittedName>
</protein>
<accession>A0AAU6SGH4</accession>
<evidence type="ECO:0000259" key="9">
    <source>
        <dbReference type="Pfam" id="PF02687"/>
    </source>
</evidence>
<dbReference type="Pfam" id="PF02687">
    <property type="entry name" value="FtsX"/>
    <property type="match status" value="1"/>
</dbReference>
<feature type="transmembrane region" description="Helical" evidence="8">
    <location>
        <begin position="542"/>
        <end position="560"/>
    </location>
</feature>
<dbReference type="PANTHER" id="PTHR30572:SF4">
    <property type="entry name" value="ABC TRANSPORTER PERMEASE YTRF"/>
    <property type="match status" value="1"/>
</dbReference>
<dbReference type="GO" id="GO:0022857">
    <property type="term" value="F:transmembrane transporter activity"/>
    <property type="evidence" value="ECO:0007669"/>
    <property type="project" value="TreeGrafter"/>
</dbReference>
<evidence type="ECO:0000313" key="10">
    <source>
        <dbReference type="EMBL" id="WZO36014.1"/>
    </source>
</evidence>
<keyword evidence="5 8" id="KW-0472">Membrane</keyword>
<dbReference type="EMBL" id="CP151632">
    <property type="protein sequence ID" value="WZO36014.1"/>
    <property type="molecule type" value="Genomic_DNA"/>
</dbReference>
<keyword evidence="3 8" id="KW-0812">Transmembrane</keyword>
<evidence type="ECO:0000256" key="2">
    <source>
        <dbReference type="ARBA" id="ARBA00022475"/>
    </source>
</evidence>
<sequence>MTGVLEAPVEASVKQEASALRARGGGWSRWRVAALLARRQVRRTRLSSLLIATLVALPIAAMSAYGIFAASTLGAPEDRLRAELGEMQAWVAPAGVPGEGFWQAPTQPQWTGYPAGDDGSWELPDGPIADDPTDALPAGTETVLLTSASARIETRDGVGLVAAWTGDAWDPRFSGAFDIVDGERPTSATEAMVTPATLERLDVGIGEDLTLADGAGTFEIVGTLDAAILPDAASAVFLPGTAELRGVIGGERRWYLPALALSWEGVQALNEDGVVAYSRAVVLDPPTALREEVRGSVLDQWASVWPIVLVISAGGLFAAYVVVMLAGAAFAVTARRQQRSLAVAASVGANRGDLSRIVLLQGTTLGALGGLIGLILGVGTAALVVALTADGSATQYWGFHVPWPGLAAILVFAIVVGTAAALVPARTVAKTDVLRALSGARRPQKPGVARPVWGSIVLVVGVAVTIACAVVVAAVNVSDLPGDSPLRYIPAFGIVVGPILTQVGILMSGGWLLWMTSRILSRVGLAARIASRDAASNAGRTVPAFAAIAATVFIGVFAVGQSSMQTAQNARTWYYAAPPGSLSINIWPGAAGTTGLIDPDAAEDGRAAAVDVAEDTGATDLAVVARQQPSHWNYGSPEEVPDELTLAIALLPPQHLLDPERDDSFTSNGQDPDNPLSVVEPEDLETVLGITLTAGQRAAYRDGAAIVADERFVTDGEISIAAWSGGDLIDGMPSNVWIPSSDRRIADPAWTEQVDAIVVDAPRQPTAIAIAPATADRLGIAAVPERVIASLEAPLSTQERDRLQAQVELASGEDFTLAQTVEAGPPSDATWLVPLLSVVTVLVLGASAVALGLARFERRPDDATLAGVGGTPVLRRNVGFWQGLIIAGFGTMAGAIAGILPPIGFAIQSQGALLLADIPWQVLGAFCLGLPLAIALVNWLVPPRHPDLTRRTAIT</sequence>
<dbReference type="RefSeq" id="WP_349426816.1">
    <property type="nucleotide sequence ID" value="NZ_CP151632.1"/>
</dbReference>
<keyword evidence="4 8" id="KW-1133">Transmembrane helix</keyword>
<feature type="transmembrane region" description="Helical" evidence="8">
    <location>
        <begin position="304"/>
        <end position="332"/>
    </location>
</feature>
<evidence type="ECO:0000256" key="7">
    <source>
        <dbReference type="SAM" id="MobiDB-lite"/>
    </source>
</evidence>
<dbReference type="AlphaFoldDB" id="A0AAU6SGH4"/>
<dbReference type="GO" id="GO:0005886">
    <property type="term" value="C:plasma membrane"/>
    <property type="evidence" value="ECO:0007669"/>
    <property type="project" value="UniProtKB-SubCell"/>
</dbReference>
<gene>
    <name evidence="10" type="ORF">MRBLWS13_003730</name>
</gene>
<evidence type="ECO:0000256" key="6">
    <source>
        <dbReference type="ARBA" id="ARBA00038076"/>
    </source>
</evidence>
<dbReference type="InterPro" id="IPR003838">
    <property type="entry name" value="ABC3_permease_C"/>
</dbReference>
<feature type="transmembrane region" description="Helical" evidence="8">
    <location>
        <begin position="831"/>
        <end position="854"/>
    </location>
</feature>